<sequence length="78" mass="9142">MEFDNTRKYRSTSYDAHTPCLDRLCYRIGDEAFHSDVTLSTKPMWSANVEAMAARIWTTWELMTTNFIQNEANVKRFG</sequence>
<evidence type="ECO:0000313" key="1">
    <source>
        <dbReference type="EMBL" id="KAJ6799548.1"/>
    </source>
</evidence>
<dbReference type="EMBL" id="JANAVB010039639">
    <property type="protein sequence ID" value="KAJ6799548.1"/>
    <property type="molecule type" value="Genomic_DNA"/>
</dbReference>
<dbReference type="AlphaFoldDB" id="A0AAX6E685"/>
<reference evidence="1" key="2">
    <citation type="submission" date="2023-04" db="EMBL/GenBank/DDBJ databases">
        <authorList>
            <person name="Bruccoleri R.E."/>
            <person name="Oakeley E.J."/>
            <person name="Faust A.-M."/>
            <person name="Dessus-Babus S."/>
            <person name="Altorfer M."/>
            <person name="Burckhardt D."/>
            <person name="Oertli M."/>
            <person name="Naumann U."/>
            <person name="Petersen F."/>
            <person name="Wong J."/>
        </authorList>
    </citation>
    <scope>NUCLEOTIDE SEQUENCE</scope>
    <source>
        <strain evidence="1">GSM-AAB239-AS_SAM_17_03QT</strain>
        <tissue evidence="1">Leaf</tissue>
    </source>
</reference>
<proteinExistence type="predicted"/>
<evidence type="ECO:0000313" key="2">
    <source>
        <dbReference type="Proteomes" id="UP001140949"/>
    </source>
</evidence>
<accession>A0AAX6E685</accession>
<organism evidence="1 2">
    <name type="scientific">Iris pallida</name>
    <name type="common">Sweet iris</name>
    <dbReference type="NCBI Taxonomy" id="29817"/>
    <lineage>
        <taxon>Eukaryota</taxon>
        <taxon>Viridiplantae</taxon>
        <taxon>Streptophyta</taxon>
        <taxon>Embryophyta</taxon>
        <taxon>Tracheophyta</taxon>
        <taxon>Spermatophyta</taxon>
        <taxon>Magnoliopsida</taxon>
        <taxon>Liliopsida</taxon>
        <taxon>Asparagales</taxon>
        <taxon>Iridaceae</taxon>
        <taxon>Iridoideae</taxon>
        <taxon>Irideae</taxon>
        <taxon>Iris</taxon>
    </lineage>
</organism>
<reference evidence="1" key="1">
    <citation type="journal article" date="2023" name="GigaByte">
        <title>Genome assembly of the bearded iris, Iris pallida Lam.</title>
        <authorList>
            <person name="Bruccoleri R.E."/>
            <person name="Oakeley E.J."/>
            <person name="Faust A.M.E."/>
            <person name="Altorfer M."/>
            <person name="Dessus-Babus S."/>
            <person name="Burckhardt D."/>
            <person name="Oertli M."/>
            <person name="Naumann U."/>
            <person name="Petersen F."/>
            <person name="Wong J."/>
        </authorList>
    </citation>
    <scope>NUCLEOTIDE SEQUENCE</scope>
    <source>
        <strain evidence="1">GSM-AAB239-AS_SAM_17_03QT</strain>
    </source>
</reference>
<keyword evidence="2" id="KW-1185">Reference proteome</keyword>
<name>A0AAX6E685_IRIPA</name>
<protein>
    <submittedName>
        <fullName evidence="1">Proline iminopeptidase</fullName>
    </submittedName>
</protein>
<gene>
    <name evidence="1" type="ORF">M6B38_206715</name>
</gene>
<dbReference type="Proteomes" id="UP001140949">
    <property type="component" value="Unassembled WGS sequence"/>
</dbReference>
<comment type="caution">
    <text evidence="1">The sequence shown here is derived from an EMBL/GenBank/DDBJ whole genome shotgun (WGS) entry which is preliminary data.</text>
</comment>